<reference evidence="7" key="1">
    <citation type="submission" date="2014-03" db="EMBL/GenBank/DDBJ databases">
        <authorList>
            <person name="Casaregola S."/>
        </authorList>
    </citation>
    <scope>NUCLEOTIDE SEQUENCE [LARGE SCALE GENOMIC DNA]</scope>
    <source>
        <strain evidence="7">CLIB 918</strain>
    </source>
</reference>
<dbReference type="EMBL" id="CCBN010000004">
    <property type="protein sequence ID" value="CDO53234.1"/>
    <property type="molecule type" value="Genomic_DNA"/>
</dbReference>
<keyword evidence="4 5" id="KW-0833">Ubl conjugation pathway</keyword>
<dbReference type="Pfam" id="PF00632">
    <property type="entry name" value="HECT"/>
    <property type="match status" value="1"/>
</dbReference>
<dbReference type="Gene3D" id="3.90.1750.10">
    <property type="entry name" value="Hect, E3 ligase catalytic domains"/>
    <property type="match status" value="1"/>
</dbReference>
<dbReference type="FunFam" id="3.30.2410.10:FF:000003">
    <property type="entry name" value="probable E3 ubiquitin-protein ligase HERC4 isoform X1"/>
    <property type="match status" value="1"/>
</dbReference>
<dbReference type="GO" id="GO:0061630">
    <property type="term" value="F:ubiquitin protein ligase activity"/>
    <property type="evidence" value="ECO:0007669"/>
    <property type="project" value="UniProtKB-EC"/>
</dbReference>
<proteinExistence type="predicted"/>
<dbReference type="Gene3D" id="3.30.2160.10">
    <property type="entry name" value="Hect, E3 ligase catalytic domain"/>
    <property type="match status" value="1"/>
</dbReference>
<feature type="active site" description="Glycyl thioester intermediate" evidence="5">
    <location>
        <position position="774"/>
    </location>
</feature>
<accession>A0A0J9X7X5</accession>
<dbReference type="PROSITE" id="PS50237">
    <property type="entry name" value="HECT"/>
    <property type="match status" value="1"/>
</dbReference>
<dbReference type="CDD" id="cd00078">
    <property type="entry name" value="HECTc"/>
    <property type="match status" value="1"/>
</dbReference>
<name>A0A0J9X7X5_GEOCN</name>
<evidence type="ECO:0000256" key="3">
    <source>
        <dbReference type="ARBA" id="ARBA00022679"/>
    </source>
</evidence>
<evidence type="ECO:0000256" key="5">
    <source>
        <dbReference type="PROSITE-ProRule" id="PRU00104"/>
    </source>
</evidence>
<dbReference type="Gene3D" id="3.30.2410.10">
    <property type="entry name" value="Hect, E3 ligase catalytic domain"/>
    <property type="match status" value="1"/>
</dbReference>
<dbReference type="PANTHER" id="PTHR45700">
    <property type="entry name" value="UBIQUITIN-PROTEIN LIGASE E3C"/>
    <property type="match status" value="1"/>
</dbReference>
<dbReference type="InterPro" id="IPR044611">
    <property type="entry name" value="E3A/B/C-like"/>
</dbReference>
<dbReference type="Proteomes" id="UP000242525">
    <property type="component" value="Unassembled WGS sequence"/>
</dbReference>
<feature type="domain" description="HECT" evidence="6">
    <location>
        <begin position="472"/>
        <end position="806"/>
    </location>
</feature>
<evidence type="ECO:0000256" key="1">
    <source>
        <dbReference type="ARBA" id="ARBA00000885"/>
    </source>
</evidence>
<sequence>MALLTFATPGSVCDMVQDFLLPDSVDSAQIDLGKASQAIKADELACAGIPSYPTLEKLIETTFTSATSLNKSFALGLVNLSFSKPNLDFDALATFYTIIASLNTLRPTKLILQSTLLLLKRPRIIIQAPQDTYFLLIILENPVLRLAFVYNESIDMGQDESIESLAFQILERTVSILAHSPQICRHYLLNWISRYPEAQFHHKVELINALISRRLVEYYRDPVRKRSYEKYFEQLLKPFNLSSRRQGLYKKVKLFPQAPPRSDTFFADSLSLPEFENATSSEFAFASASELVDSNPKSLRAKTEIASYGNDWKLVAFARLQALFFNANVITEKIPVSVFYNTMVDYIDIKADFNVWEAAGVPNTTIKLIQSTKTEALSPLQQEFSLSSPTIQLENGNRFINNIFTFCQYPFLLSIGQKTQVFEYDAHRQMKLKAHEAFSFAIKNKTVSRPYLHIIVRRSHILQDSFEFLASHENELEKGIRVQFAGEAGIDVGGLRKEWFLLLVRELFDSSKGFFTEDEDSKYCWFNMSTQKPIKFYRLTGIVLGLALYNSTILDISFPPVLFKRLLGEKYNLKDFSILRPMVGASLKKLLNYKDTNFEDVFGLSFSVTKTNDAGIPIDVELVPNGFNTPVTRTNRRGYVNKVIEYYLETEVDSAFQALKSGFYTVFEHNAITLFQPCEIENLLRGSAEPINVAALRGVTRYKHWGYYHVDVDNALVIRWFWRYFAALEPKNQRRLLMFVTGSDRIPATGISTMLFTITRLGGDSDRLPVSHTCFNELCLYEYKTKQKFIEKLTMAVEESQGFGLK</sequence>
<evidence type="ECO:0000313" key="8">
    <source>
        <dbReference type="Proteomes" id="UP000242525"/>
    </source>
</evidence>
<dbReference type="SUPFAM" id="SSF56204">
    <property type="entry name" value="Hect, E3 ligase catalytic domain"/>
    <property type="match status" value="1"/>
</dbReference>
<dbReference type="STRING" id="1173061.A0A0J9X7X5"/>
<comment type="catalytic activity">
    <reaction evidence="1">
        <text>S-ubiquitinyl-[E2 ubiquitin-conjugating enzyme]-L-cysteine + [acceptor protein]-L-lysine = [E2 ubiquitin-conjugating enzyme]-L-cysteine + N(6)-ubiquitinyl-[acceptor protein]-L-lysine.</text>
        <dbReference type="EC" id="2.3.2.26"/>
    </reaction>
</comment>
<dbReference type="InterPro" id="IPR000569">
    <property type="entry name" value="HECT_dom"/>
</dbReference>
<gene>
    <name evidence="7" type="ORF">BN980_GECA04s06511g</name>
</gene>
<comment type="caution">
    <text evidence="7">The sequence shown here is derived from an EMBL/GenBank/DDBJ whole genome shotgun (WGS) entry which is preliminary data.</text>
</comment>
<dbReference type="PANTHER" id="PTHR45700:SF8">
    <property type="entry name" value="HECT-TYPE E3 UBIQUITIN TRANSFERASE"/>
    <property type="match status" value="1"/>
</dbReference>
<dbReference type="GO" id="GO:0000209">
    <property type="term" value="P:protein polyubiquitination"/>
    <property type="evidence" value="ECO:0007669"/>
    <property type="project" value="InterPro"/>
</dbReference>
<dbReference type="OrthoDB" id="8068875at2759"/>
<protein>
    <recommendedName>
        <fullName evidence="2">HECT-type E3 ubiquitin transferase</fullName>
        <ecNumber evidence="2">2.3.2.26</ecNumber>
    </recommendedName>
</protein>
<keyword evidence="3" id="KW-0808">Transferase</keyword>
<evidence type="ECO:0000313" key="7">
    <source>
        <dbReference type="EMBL" id="CDO53234.1"/>
    </source>
</evidence>
<dbReference type="AlphaFoldDB" id="A0A0J9X7X5"/>
<dbReference type="InterPro" id="IPR035983">
    <property type="entry name" value="Hect_E3_ubiquitin_ligase"/>
</dbReference>
<keyword evidence="8" id="KW-1185">Reference proteome</keyword>
<dbReference type="EC" id="2.3.2.26" evidence="2"/>
<evidence type="ECO:0000256" key="4">
    <source>
        <dbReference type="ARBA" id="ARBA00022786"/>
    </source>
</evidence>
<evidence type="ECO:0000256" key="2">
    <source>
        <dbReference type="ARBA" id="ARBA00012485"/>
    </source>
</evidence>
<organism evidence="7 8">
    <name type="scientific">Geotrichum candidum</name>
    <name type="common">Oospora lactis</name>
    <name type="synonym">Dipodascus geotrichum</name>
    <dbReference type="NCBI Taxonomy" id="1173061"/>
    <lineage>
        <taxon>Eukaryota</taxon>
        <taxon>Fungi</taxon>
        <taxon>Dikarya</taxon>
        <taxon>Ascomycota</taxon>
        <taxon>Saccharomycotina</taxon>
        <taxon>Dipodascomycetes</taxon>
        <taxon>Dipodascales</taxon>
        <taxon>Dipodascaceae</taxon>
        <taxon>Geotrichum</taxon>
    </lineage>
</organism>
<evidence type="ECO:0000259" key="6">
    <source>
        <dbReference type="PROSITE" id="PS50237"/>
    </source>
</evidence>
<dbReference type="SMART" id="SM00119">
    <property type="entry name" value="HECTc"/>
    <property type="match status" value="1"/>
</dbReference>